<keyword evidence="1" id="KW-0472">Membrane</keyword>
<dbReference type="InterPro" id="IPR010559">
    <property type="entry name" value="Sig_transdc_His_kin_internal"/>
</dbReference>
<sequence>MAEKSSREHRTGSTASTLSLPDFCHPRAVLAVVLIVELVALIFAIARQTLHKDFWLDLASSSMFLLWIGLCCAAMLCRARAWLHTLPAARAALVAIILLVATIGIISESVFQVGQILGAGLQENRSLFPNDHAGFLLRNLAVGFIVSSLALRYFYVSAQWKRSIEQEAQARVHALQARIRPHFLFNSMNTIAALTRTNPERAEQAVEDLADLFRASLGQPGLRIALSDELDIARTHQRIEQLRLGDRLKVHWDIDELPLRARIPSLILQPLLENAVYHGIEMLPRGGTVSIVGRREGNRIRIDVRNPVASSAGYAERDGNRMALENIAQRLELAWPGQARLETHRSDKEFCASLVFPCEEGT</sequence>
<reference evidence="3 4" key="1">
    <citation type="submission" date="2015-06" db="EMBL/GenBank/DDBJ databases">
        <title>A Comprehensive Approach to Explore the Metabolic and Phylogenetic Diversity of Bacterial Steroid Degradation in the Environment: Testosterone as an Example.</title>
        <authorList>
            <person name="Yang F.-C."/>
            <person name="Chen Y.-L."/>
            <person name="Yu C.-P."/>
            <person name="Tang S.-L."/>
            <person name="Wang P.-H."/>
            <person name="Ismail W."/>
            <person name="Wang C.-H."/>
            <person name="Yang C.-Y."/>
            <person name="Chiang Y.-R."/>
        </authorList>
    </citation>
    <scope>NUCLEOTIDE SEQUENCE [LARGE SCALE GENOMIC DNA]</scope>
    <source>
        <strain evidence="3 4">DSM 18526</strain>
    </source>
</reference>
<keyword evidence="3" id="KW-0808">Transferase</keyword>
<gene>
    <name evidence="3" type="ORF">ACG33_14740</name>
</gene>
<feature type="transmembrane region" description="Helical" evidence="1">
    <location>
        <begin position="91"/>
        <end position="113"/>
    </location>
</feature>
<accession>A0A127FEH7</accession>
<keyword evidence="3" id="KW-0418">Kinase</keyword>
<evidence type="ECO:0000259" key="2">
    <source>
        <dbReference type="Pfam" id="PF06580"/>
    </source>
</evidence>
<evidence type="ECO:0000256" key="1">
    <source>
        <dbReference type="SAM" id="Phobius"/>
    </source>
</evidence>
<dbReference type="SUPFAM" id="SSF55874">
    <property type="entry name" value="ATPase domain of HSP90 chaperone/DNA topoisomerase II/histidine kinase"/>
    <property type="match status" value="1"/>
</dbReference>
<keyword evidence="1" id="KW-1133">Transmembrane helix</keyword>
<dbReference type="RefSeq" id="WP_066922316.1">
    <property type="nucleotide sequence ID" value="NZ_CP011971.1"/>
</dbReference>
<feature type="domain" description="Signal transduction histidine kinase internal region" evidence="2">
    <location>
        <begin position="170"/>
        <end position="248"/>
    </location>
</feature>
<feature type="transmembrane region" description="Helical" evidence="1">
    <location>
        <begin position="58"/>
        <end position="79"/>
    </location>
</feature>
<dbReference type="InterPro" id="IPR050640">
    <property type="entry name" value="Bact_2-comp_sensor_kinase"/>
</dbReference>
<feature type="transmembrane region" description="Helical" evidence="1">
    <location>
        <begin position="133"/>
        <end position="155"/>
    </location>
</feature>
<keyword evidence="4" id="KW-1185">Reference proteome</keyword>
<dbReference type="AlphaFoldDB" id="A0A127FEH7"/>
<evidence type="ECO:0000313" key="4">
    <source>
        <dbReference type="Proteomes" id="UP000070250"/>
    </source>
</evidence>
<protein>
    <submittedName>
        <fullName evidence="3">Two-component system, LytT family, sensor histidine kinase AlgZ</fullName>
        <ecNumber evidence="3">2.7.13.3</ecNumber>
    </submittedName>
</protein>
<dbReference type="Proteomes" id="UP000070250">
    <property type="component" value="Chromosome"/>
</dbReference>
<dbReference type="GO" id="GO:0000155">
    <property type="term" value="F:phosphorelay sensor kinase activity"/>
    <property type="evidence" value="ECO:0007669"/>
    <property type="project" value="InterPro"/>
</dbReference>
<dbReference type="Pfam" id="PF06580">
    <property type="entry name" value="His_kinase"/>
    <property type="match status" value="1"/>
</dbReference>
<evidence type="ECO:0000313" key="3">
    <source>
        <dbReference type="EMBL" id="AMN48329.1"/>
    </source>
</evidence>
<dbReference type="STRING" id="465721.ACG33_14740"/>
<dbReference type="PANTHER" id="PTHR34220:SF7">
    <property type="entry name" value="SENSOR HISTIDINE KINASE YPDA"/>
    <property type="match status" value="1"/>
</dbReference>
<keyword evidence="1" id="KW-0812">Transmembrane</keyword>
<dbReference type="InterPro" id="IPR036890">
    <property type="entry name" value="HATPase_C_sf"/>
</dbReference>
<name>A0A127FEH7_STEDE</name>
<dbReference type="EMBL" id="CP011971">
    <property type="protein sequence ID" value="AMN48329.1"/>
    <property type="molecule type" value="Genomic_DNA"/>
</dbReference>
<organism evidence="3 4">
    <name type="scientific">Steroidobacter denitrificans</name>
    <dbReference type="NCBI Taxonomy" id="465721"/>
    <lineage>
        <taxon>Bacteria</taxon>
        <taxon>Pseudomonadati</taxon>
        <taxon>Pseudomonadota</taxon>
        <taxon>Gammaproteobacteria</taxon>
        <taxon>Steroidobacterales</taxon>
        <taxon>Steroidobacteraceae</taxon>
        <taxon>Steroidobacter</taxon>
    </lineage>
</organism>
<dbReference type="KEGG" id="sdf:ACG33_14740"/>
<dbReference type="GO" id="GO:0016020">
    <property type="term" value="C:membrane"/>
    <property type="evidence" value="ECO:0007669"/>
    <property type="project" value="InterPro"/>
</dbReference>
<dbReference type="EC" id="2.7.13.3" evidence="3"/>
<proteinExistence type="predicted"/>
<dbReference type="PANTHER" id="PTHR34220">
    <property type="entry name" value="SENSOR HISTIDINE KINASE YPDA"/>
    <property type="match status" value="1"/>
</dbReference>
<dbReference type="OrthoDB" id="2514702at2"/>
<dbReference type="Gene3D" id="3.30.565.10">
    <property type="entry name" value="Histidine kinase-like ATPase, C-terminal domain"/>
    <property type="match status" value="1"/>
</dbReference>
<feature type="transmembrane region" description="Helical" evidence="1">
    <location>
        <begin position="28"/>
        <end position="46"/>
    </location>
</feature>